<dbReference type="GO" id="GO:0016740">
    <property type="term" value="F:transferase activity"/>
    <property type="evidence" value="ECO:0007669"/>
    <property type="project" value="UniProtKB-KW"/>
</dbReference>
<evidence type="ECO:0000313" key="1">
    <source>
        <dbReference type="EMBL" id="SHH79582.1"/>
    </source>
</evidence>
<organism evidence="1 2">
    <name type="scientific">Clostridium intestinale DSM 6191</name>
    <dbReference type="NCBI Taxonomy" id="1121320"/>
    <lineage>
        <taxon>Bacteria</taxon>
        <taxon>Bacillati</taxon>
        <taxon>Bacillota</taxon>
        <taxon>Clostridia</taxon>
        <taxon>Eubacteriales</taxon>
        <taxon>Clostridiaceae</taxon>
        <taxon>Clostridium</taxon>
    </lineage>
</organism>
<proteinExistence type="predicted"/>
<accession>A0A1M5VWC5</accession>
<dbReference type="InterPro" id="IPR050179">
    <property type="entry name" value="Trans_hexapeptide_repeat"/>
</dbReference>
<dbReference type="CDD" id="cd03349">
    <property type="entry name" value="LbH_XAT"/>
    <property type="match status" value="1"/>
</dbReference>
<protein>
    <submittedName>
        <fullName evidence="1">Acetyltransferase (Isoleucine patch superfamily)</fullName>
    </submittedName>
</protein>
<gene>
    <name evidence="1" type="ORF">SAMN02745941_00822</name>
</gene>
<dbReference type="Proteomes" id="UP000184241">
    <property type="component" value="Unassembled WGS sequence"/>
</dbReference>
<evidence type="ECO:0000313" key="2">
    <source>
        <dbReference type="Proteomes" id="UP000184241"/>
    </source>
</evidence>
<dbReference type="SUPFAM" id="SSF51161">
    <property type="entry name" value="Trimeric LpxA-like enzymes"/>
    <property type="match status" value="1"/>
</dbReference>
<reference evidence="1 2" key="1">
    <citation type="submission" date="2016-11" db="EMBL/GenBank/DDBJ databases">
        <authorList>
            <person name="Jaros S."/>
            <person name="Januszkiewicz K."/>
            <person name="Wedrychowicz H."/>
        </authorList>
    </citation>
    <scope>NUCLEOTIDE SEQUENCE [LARGE SCALE GENOMIC DNA]</scope>
    <source>
        <strain evidence="1 2">DSM 6191</strain>
    </source>
</reference>
<dbReference type="AlphaFoldDB" id="A0A1M5VWC5"/>
<sequence>MGTDISTNFPDRYMLYGRVHMGFGTYGTPIVRTWGENTTLDIGKFSSIADAVTIFLGGEHRSDWVTTYPFNAFLDEYAYITGHPKTKGNVVIGNDVWLCHGATILSGVTIGDGAVIGCNSLVTRDVPPYGVVAGNPGKVVKYRFDEATIKELLEIKWWDWDLDIIKKSVLLLMNEDIKAFIEYAKKIERP</sequence>
<dbReference type="InterPro" id="IPR001451">
    <property type="entry name" value="Hexapep"/>
</dbReference>
<dbReference type="Pfam" id="PF00132">
    <property type="entry name" value="Hexapep"/>
    <property type="match status" value="1"/>
</dbReference>
<dbReference type="PANTHER" id="PTHR43300:SF11">
    <property type="entry name" value="ACETYLTRANSFERASE RV3034C-RELATED"/>
    <property type="match status" value="1"/>
</dbReference>
<dbReference type="PANTHER" id="PTHR43300">
    <property type="entry name" value="ACETYLTRANSFERASE"/>
    <property type="match status" value="1"/>
</dbReference>
<name>A0A1M5VWC5_9CLOT</name>
<dbReference type="EMBL" id="FQXU01000004">
    <property type="protein sequence ID" value="SHH79582.1"/>
    <property type="molecule type" value="Genomic_DNA"/>
</dbReference>
<dbReference type="InterPro" id="IPR011004">
    <property type="entry name" value="Trimer_LpxA-like_sf"/>
</dbReference>
<keyword evidence="1" id="KW-0808">Transferase</keyword>
<dbReference type="Gene3D" id="2.160.10.10">
    <property type="entry name" value="Hexapeptide repeat proteins"/>
    <property type="match status" value="1"/>
</dbReference>
<dbReference type="RefSeq" id="WP_278335121.1">
    <property type="nucleotide sequence ID" value="NZ_FQXU01000004.1"/>
</dbReference>